<evidence type="ECO:0000259" key="2">
    <source>
        <dbReference type="PROSITE" id="PS51464"/>
    </source>
</evidence>
<evidence type="ECO:0000313" key="3">
    <source>
        <dbReference type="EMBL" id="KKN39896.1"/>
    </source>
</evidence>
<dbReference type="Gene3D" id="3.40.50.10490">
    <property type="entry name" value="Glucose-6-phosphate isomerase like protein, domain 1"/>
    <property type="match status" value="1"/>
</dbReference>
<feature type="domain" description="SIS" evidence="2">
    <location>
        <begin position="26"/>
        <end position="170"/>
    </location>
</feature>
<comment type="caution">
    <text evidence="3">The sequence shown here is derived from an EMBL/GenBank/DDBJ whole genome shotgun (WGS) entry which is preliminary data.</text>
</comment>
<dbReference type="InterPro" id="IPR001347">
    <property type="entry name" value="SIS_dom"/>
</dbReference>
<sequence>MLSEYLAEVRKALHEVEQQEEQLRHIAKTIGDCQLVHIMGNGGSASTAQHFAQGLCDLGIPALCFSDNSSLLTAISNDQSYEDVFSKQSDIFCLTEDDVTVVISASGNSENILRPLGNIARDSVGLLGFGGGKAADLVGSAIILSSQDYGVVEDVHLVICHLICRLIKNG</sequence>
<dbReference type="AlphaFoldDB" id="A0A0F9SSB1"/>
<dbReference type="EMBL" id="LAZR01001737">
    <property type="protein sequence ID" value="KKN39896.1"/>
    <property type="molecule type" value="Genomic_DNA"/>
</dbReference>
<dbReference type="SUPFAM" id="SSF53697">
    <property type="entry name" value="SIS domain"/>
    <property type="match status" value="1"/>
</dbReference>
<dbReference type="InterPro" id="IPR050099">
    <property type="entry name" value="SIS_GmhA/DiaA_subfam"/>
</dbReference>
<evidence type="ECO:0000256" key="1">
    <source>
        <dbReference type="SAM" id="Coils"/>
    </source>
</evidence>
<dbReference type="PANTHER" id="PTHR30390">
    <property type="entry name" value="SEDOHEPTULOSE 7-PHOSPHATE ISOMERASE / DNAA INITIATOR-ASSOCIATING FACTOR FOR REPLICATION INITIATION"/>
    <property type="match status" value="1"/>
</dbReference>
<dbReference type="InterPro" id="IPR035461">
    <property type="entry name" value="GmhA/DiaA"/>
</dbReference>
<dbReference type="Pfam" id="PF13580">
    <property type="entry name" value="SIS_2"/>
    <property type="match status" value="1"/>
</dbReference>
<name>A0A0F9SSB1_9ZZZZ</name>
<feature type="coiled-coil region" evidence="1">
    <location>
        <begin position="2"/>
        <end position="29"/>
    </location>
</feature>
<keyword evidence="1" id="KW-0175">Coiled coil</keyword>
<organism evidence="3">
    <name type="scientific">marine sediment metagenome</name>
    <dbReference type="NCBI Taxonomy" id="412755"/>
    <lineage>
        <taxon>unclassified sequences</taxon>
        <taxon>metagenomes</taxon>
        <taxon>ecological metagenomes</taxon>
    </lineage>
</organism>
<dbReference type="PROSITE" id="PS51464">
    <property type="entry name" value="SIS"/>
    <property type="match status" value="1"/>
</dbReference>
<protein>
    <recommendedName>
        <fullName evidence="2">SIS domain-containing protein</fullName>
    </recommendedName>
</protein>
<dbReference type="InterPro" id="IPR046348">
    <property type="entry name" value="SIS_dom_sf"/>
</dbReference>
<reference evidence="3" key="1">
    <citation type="journal article" date="2015" name="Nature">
        <title>Complex archaea that bridge the gap between prokaryotes and eukaryotes.</title>
        <authorList>
            <person name="Spang A."/>
            <person name="Saw J.H."/>
            <person name="Jorgensen S.L."/>
            <person name="Zaremba-Niedzwiedzka K."/>
            <person name="Martijn J."/>
            <person name="Lind A.E."/>
            <person name="van Eijk R."/>
            <person name="Schleper C."/>
            <person name="Guy L."/>
            <person name="Ettema T.J."/>
        </authorList>
    </citation>
    <scope>NUCLEOTIDE SEQUENCE</scope>
</reference>
<dbReference type="GO" id="GO:0097367">
    <property type="term" value="F:carbohydrate derivative binding"/>
    <property type="evidence" value="ECO:0007669"/>
    <property type="project" value="InterPro"/>
</dbReference>
<dbReference type="CDD" id="cd05006">
    <property type="entry name" value="SIS_GmhA"/>
    <property type="match status" value="1"/>
</dbReference>
<accession>A0A0F9SSB1</accession>
<dbReference type="PANTHER" id="PTHR30390:SF8">
    <property type="entry name" value="SUGAR ISOMERASE (SIS)"/>
    <property type="match status" value="1"/>
</dbReference>
<gene>
    <name evidence="3" type="ORF">LCGC14_0738660</name>
</gene>
<proteinExistence type="predicted"/>
<dbReference type="GO" id="GO:1901135">
    <property type="term" value="P:carbohydrate derivative metabolic process"/>
    <property type="evidence" value="ECO:0007669"/>
    <property type="project" value="InterPro"/>
</dbReference>